<proteinExistence type="predicted"/>
<dbReference type="EMBL" id="JBIHSN010000002">
    <property type="protein sequence ID" value="MFH0265229.1"/>
    <property type="molecule type" value="Genomic_DNA"/>
</dbReference>
<comment type="caution">
    <text evidence="3">The sequence shown here is derived from an EMBL/GenBank/DDBJ whole genome shotgun (WGS) entry which is preliminary data.</text>
</comment>
<evidence type="ECO:0000313" key="4">
    <source>
        <dbReference type="Proteomes" id="UP001607151"/>
    </source>
</evidence>
<keyword evidence="2" id="KW-0732">Signal</keyword>
<protein>
    <submittedName>
        <fullName evidence="3">Uncharacterized protein</fullName>
    </submittedName>
</protein>
<accession>A0ABW7IUI2</accession>
<organism evidence="3 4">
    <name type="scientific">Vibrio rumoiensis</name>
    <dbReference type="NCBI Taxonomy" id="76258"/>
    <lineage>
        <taxon>Bacteria</taxon>
        <taxon>Pseudomonadati</taxon>
        <taxon>Pseudomonadota</taxon>
        <taxon>Gammaproteobacteria</taxon>
        <taxon>Vibrionales</taxon>
        <taxon>Vibrionaceae</taxon>
        <taxon>Vibrio</taxon>
    </lineage>
</organism>
<feature type="chain" id="PRO_5045301617" evidence="2">
    <location>
        <begin position="20"/>
        <end position="121"/>
    </location>
</feature>
<dbReference type="RefSeq" id="WP_394607549.1">
    <property type="nucleotide sequence ID" value="NZ_JBIHSN010000002.1"/>
</dbReference>
<evidence type="ECO:0000313" key="3">
    <source>
        <dbReference type="EMBL" id="MFH0265229.1"/>
    </source>
</evidence>
<reference evidence="3 4" key="1">
    <citation type="submission" date="2024-10" db="EMBL/GenBank/DDBJ databases">
        <authorList>
            <person name="Yibar A."/>
            <person name="Saticioglu I.B."/>
            <person name="Duman M."/>
            <person name="Ajmi N."/>
            <person name="Gurler F."/>
            <person name="Ay H."/>
            <person name="Onuk E."/>
            <person name="Guler S."/>
            <person name="Romalde J.L."/>
        </authorList>
    </citation>
    <scope>NUCLEOTIDE SEQUENCE [LARGE SCALE GENOMIC DNA]</scope>
    <source>
        <strain evidence="3 4">14-MA-B</strain>
    </source>
</reference>
<evidence type="ECO:0000256" key="2">
    <source>
        <dbReference type="SAM" id="SignalP"/>
    </source>
</evidence>
<gene>
    <name evidence="3" type="ORF">ACGRQ9_06920</name>
</gene>
<keyword evidence="4" id="KW-1185">Reference proteome</keyword>
<name>A0ABW7IUI2_9VIBR</name>
<sequence length="121" mass="13122">MKLKLFIPFILLATSTAHAGLIKPNCDVSKAAKNAALENTVGISGRCDAAKTAEQAKDEAVDNAKDKVDGAKDNVSDKVDQKKDKLADTKDKISDKKSKISDDVKKRKDEPVKTVTEHKND</sequence>
<feature type="region of interest" description="Disordered" evidence="1">
    <location>
        <begin position="56"/>
        <end position="121"/>
    </location>
</feature>
<feature type="signal peptide" evidence="2">
    <location>
        <begin position="1"/>
        <end position="19"/>
    </location>
</feature>
<evidence type="ECO:0000256" key="1">
    <source>
        <dbReference type="SAM" id="MobiDB-lite"/>
    </source>
</evidence>
<dbReference type="Proteomes" id="UP001607151">
    <property type="component" value="Unassembled WGS sequence"/>
</dbReference>